<dbReference type="Gene3D" id="3.40.50.1820">
    <property type="entry name" value="alpha/beta hydrolase"/>
    <property type="match status" value="1"/>
</dbReference>
<evidence type="ECO:0000256" key="3">
    <source>
        <dbReference type="ARBA" id="ARBA00022801"/>
    </source>
</evidence>
<proteinExistence type="inferred from homology"/>
<evidence type="ECO:0000256" key="4">
    <source>
        <dbReference type="SAM" id="SignalP"/>
    </source>
</evidence>
<dbReference type="InterPro" id="IPR000073">
    <property type="entry name" value="AB_hydrolase_1"/>
</dbReference>
<dbReference type="InterPro" id="IPR029058">
    <property type="entry name" value="AB_hydrolase_fold"/>
</dbReference>
<dbReference type="SUPFAM" id="SSF53474">
    <property type="entry name" value="alpha/beta-Hydrolases"/>
    <property type="match status" value="1"/>
</dbReference>
<keyword evidence="3 6" id="KW-0378">Hydrolase</keyword>
<dbReference type="Proteomes" id="UP000030848">
    <property type="component" value="Unassembled WGS sequence"/>
</dbReference>
<feature type="signal peptide" evidence="4">
    <location>
        <begin position="1"/>
        <end position="29"/>
    </location>
</feature>
<dbReference type="AlphaFoldDB" id="A0A837D9C9"/>
<evidence type="ECO:0000259" key="5">
    <source>
        <dbReference type="Pfam" id="PF00561"/>
    </source>
</evidence>
<name>A0A837D9C9_9PSEU</name>
<dbReference type="PANTHER" id="PTHR43248:SF29">
    <property type="entry name" value="TRIPEPTIDYL AMINOPEPTIDASE"/>
    <property type="match status" value="1"/>
</dbReference>
<comment type="caution">
    <text evidence="6">The sequence shown here is derived from an EMBL/GenBank/DDBJ whole genome shotgun (WGS) entry which is preliminary data.</text>
</comment>
<reference evidence="6 7" key="1">
    <citation type="submission" date="2014-10" db="EMBL/GenBank/DDBJ databases">
        <title>Genome sequence of Micropolyspora internatus JCM3315.</title>
        <authorList>
            <person name="Shin S.-K."/>
            <person name="Yi H."/>
        </authorList>
    </citation>
    <scope>NUCLEOTIDE SEQUENCE [LARGE SCALE GENOMIC DNA]</scope>
    <source>
        <strain evidence="6 7">JCM 3315</strain>
    </source>
</reference>
<dbReference type="OrthoDB" id="3252468at2"/>
<dbReference type="InterPro" id="IPR051601">
    <property type="entry name" value="Serine_prot/Carboxylest_S33"/>
</dbReference>
<feature type="domain" description="AB hydrolase-1" evidence="5">
    <location>
        <begin position="112"/>
        <end position="498"/>
    </location>
</feature>
<dbReference type="OMA" id="FAQRNWE"/>
<dbReference type="RefSeq" id="WP_012796239.1">
    <property type="nucleotide sequence ID" value="NZ_CALJZO010000083.1"/>
</dbReference>
<evidence type="ECO:0000256" key="2">
    <source>
        <dbReference type="ARBA" id="ARBA00022729"/>
    </source>
</evidence>
<dbReference type="PROSITE" id="PS51257">
    <property type="entry name" value="PROKAR_LIPOPROTEIN"/>
    <property type="match status" value="1"/>
</dbReference>
<comment type="similarity">
    <text evidence="1">Belongs to the peptidase S33 family.</text>
</comment>
<dbReference type="EMBL" id="JRZE01000004">
    <property type="protein sequence ID" value="KHF44032.1"/>
    <property type="molecule type" value="Genomic_DNA"/>
</dbReference>
<evidence type="ECO:0000313" key="6">
    <source>
        <dbReference type="EMBL" id="KHF44032.1"/>
    </source>
</evidence>
<dbReference type="GO" id="GO:0016787">
    <property type="term" value="F:hydrolase activity"/>
    <property type="evidence" value="ECO:0007669"/>
    <property type="project" value="UniProtKB-KW"/>
</dbReference>
<accession>A0A837D9C9</accession>
<gene>
    <name evidence="6" type="ORF">MINT15_23370</name>
</gene>
<keyword evidence="2 4" id="KW-0732">Signal</keyword>
<protein>
    <submittedName>
        <fullName evidence="6">Hydrolase</fullName>
    </submittedName>
</protein>
<sequence length="525" mass="56102">MRTRKRYLSLAAGLVLLSSVAACSGSDGAEEPTVPAGPVPEGLEEFYAQRLEWGDCEPYADNALAQQAFSGEGLECARLTVPLSYDAPQGKTITVGLLRKQASEPDQRIGSLIMNPGGPGGSGMIAAAQLSGTVSGTELGKRFDLVGFDPRGIGASEPVIECRTDAEMDAERADLSSMDGVNDVADAERDAKEFAQACAERTEHGEEMLANLGTRDVVRDIDVMRSALGDEKLTYLGYSYGTRIGYTYAETFPGNVRALLLDGAIDPEQDMLESLIGQAEGFANTFDRFVEWCVARDDCALGRDKAEAVGAYQDLVRPLLDDPVTLPDGRTLTYNDATTGTVAALYSQQLWPTLNQGLNGLRQDNGIMLMALADSYYERGPDGKYSSTYEGLIAIRCVDDPPVTDQAKIEEAQAEYLEKAEFLDPGLPPSSARDACAFWPVEHTSEPHLPDVDGIPPALVISSTDDPATPYQAGVNLAKALGGRLLTFEGAQHTAFLTAGDRCVDEAGVAYLVDGELPPEGTRCG</sequence>
<dbReference type="PANTHER" id="PTHR43248">
    <property type="entry name" value="2-SUCCINYL-6-HYDROXY-2,4-CYCLOHEXADIENE-1-CARBOXYLATE SYNTHASE"/>
    <property type="match status" value="1"/>
</dbReference>
<organism evidence="6 7">
    <name type="scientific">Saccharomonospora viridis</name>
    <dbReference type="NCBI Taxonomy" id="1852"/>
    <lineage>
        <taxon>Bacteria</taxon>
        <taxon>Bacillati</taxon>
        <taxon>Actinomycetota</taxon>
        <taxon>Actinomycetes</taxon>
        <taxon>Pseudonocardiales</taxon>
        <taxon>Pseudonocardiaceae</taxon>
        <taxon>Saccharomonospora</taxon>
    </lineage>
</organism>
<evidence type="ECO:0000313" key="7">
    <source>
        <dbReference type="Proteomes" id="UP000030848"/>
    </source>
</evidence>
<feature type="chain" id="PRO_5038689936" evidence="4">
    <location>
        <begin position="30"/>
        <end position="525"/>
    </location>
</feature>
<evidence type="ECO:0000256" key="1">
    <source>
        <dbReference type="ARBA" id="ARBA00010088"/>
    </source>
</evidence>
<dbReference type="Pfam" id="PF00561">
    <property type="entry name" value="Abhydrolase_1"/>
    <property type="match status" value="1"/>
</dbReference>